<evidence type="ECO:0000256" key="9">
    <source>
        <dbReference type="ARBA" id="ARBA00022763"/>
    </source>
</evidence>
<dbReference type="InterPro" id="IPR013083">
    <property type="entry name" value="Znf_RING/FYVE/PHD"/>
</dbReference>
<evidence type="ECO:0000256" key="17">
    <source>
        <dbReference type="PROSITE-ProRule" id="PRU00175"/>
    </source>
</evidence>
<dbReference type="Proteomes" id="UP001498476">
    <property type="component" value="Unassembled WGS sequence"/>
</dbReference>
<dbReference type="PROSITE" id="PS50800">
    <property type="entry name" value="SAP"/>
    <property type="match status" value="1"/>
</dbReference>
<keyword evidence="13 18" id="KW-0238">DNA-binding</keyword>
<dbReference type="PROSITE" id="PS00518">
    <property type="entry name" value="ZF_RING_1"/>
    <property type="match status" value="1"/>
</dbReference>
<evidence type="ECO:0000256" key="19">
    <source>
        <dbReference type="SAM" id="MobiDB-lite"/>
    </source>
</evidence>
<gene>
    <name evidence="22" type="primary">RAD18</name>
    <name evidence="22" type="ORF">QQX98_004813</name>
</gene>
<feature type="compositionally biased region" description="Basic residues" evidence="19">
    <location>
        <begin position="129"/>
        <end position="139"/>
    </location>
</feature>
<evidence type="ECO:0000256" key="8">
    <source>
        <dbReference type="ARBA" id="ARBA00022723"/>
    </source>
</evidence>
<evidence type="ECO:0000256" key="4">
    <source>
        <dbReference type="ARBA" id="ARBA00009506"/>
    </source>
</evidence>
<keyword evidence="8 18" id="KW-0479">Metal-binding</keyword>
<evidence type="ECO:0000256" key="15">
    <source>
        <dbReference type="ARBA" id="ARBA00023242"/>
    </source>
</evidence>
<dbReference type="PANTHER" id="PTHR14134">
    <property type="entry name" value="E3 UBIQUITIN-PROTEIN LIGASE RAD18"/>
    <property type="match status" value="1"/>
</dbReference>
<feature type="region of interest" description="Disordered" evidence="19">
    <location>
        <begin position="347"/>
        <end position="369"/>
    </location>
</feature>
<organism evidence="22 23">
    <name type="scientific">Neonectria punicea</name>
    <dbReference type="NCBI Taxonomy" id="979145"/>
    <lineage>
        <taxon>Eukaryota</taxon>
        <taxon>Fungi</taxon>
        <taxon>Dikarya</taxon>
        <taxon>Ascomycota</taxon>
        <taxon>Pezizomycotina</taxon>
        <taxon>Sordariomycetes</taxon>
        <taxon>Hypocreomycetidae</taxon>
        <taxon>Hypocreales</taxon>
        <taxon>Nectriaceae</taxon>
        <taxon>Neonectria</taxon>
    </lineage>
</organism>
<evidence type="ECO:0000256" key="13">
    <source>
        <dbReference type="ARBA" id="ARBA00023125"/>
    </source>
</evidence>
<keyword evidence="12 18" id="KW-0862">Zinc</keyword>
<reference evidence="22 23" key="1">
    <citation type="journal article" date="2025" name="Microbiol. Resour. Announc.">
        <title>Draft genome sequences for Neonectria magnoliae and Neonectria punicea, canker pathogens of Liriodendron tulipifera and Acer saccharum in West Virginia.</title>
        <authorList>
            <person name="Petronek H.M."/>
            <person name="Kasson M.T."/>
            <person name="Metheny A.M."/>
            <person name="Stauder C.M."/>
            <person name="Lovett B."/>
            <person name="Lynch S.C."/>
            <person name="Garnas J.R."/>
            <person name="Kasson L.R."/>
            <person name="Stajich J.E."/>
        </authorList>
    </citation>
    <scope>NUCLEOTIDE SEQUENCE [LARGE SCALE GENOMIC DNA]</scope>
    <source>
        <strain evidence="22 23">NRRL 64653</strain>
    </source>
</reference>
<keyword evidence="7 18" id="KW-0808">Transferase</keyword>
<accession>A0ABR1H7X1</accession>
<dbReference type="EC" id="2.3.2.27" evidence="5 18"/>
<feature type="domain" description="SAP" evidence="21">
    <location>
        <begin position="235"/>
        <end position="269"/>
    </location>
</feature>
<evidence type="ECO:0000256" key="16">
    <source>
        <dbReference type="ARBA" id="ARBA00031783"/>
    </source>
</evidence>
<keyword evidence="22" id="KW-0012">Acyltransferase</keyword>
<evidence type="ECO:0000259" key="20">
    <source>
        <dbReference type="PROSITE" id="PS50089"/>
    </source>
</evidence>
<dbReference type="SMART" id="SM00513">
    <property type="entry name" value="SAP"/>
    <property type="match status" value="1"/>
</dbReference>
<name>A0ABR1H7X1_9HYPO</name>
<keyword evidence="23" id="KW-1185">Reference proteome</keyword>
<dbReference type="EMBL" id="JAZAVJ010000061">
    <property type="protein sequence ID" value="KAK7417052.1"/>
    <property type="molecule type" value="Genomic_DNA"/>
</dbReference>
<comment type="catalytic activity">
    <reaction evidence="1 18">
        <text>S-ubiquitinyl-[E2 ubiquitin-conjugating enzyme]-L-cysteine + [acceptor protein]-L-lysine = [E2 ubiquitin-conjugating enzyme]-L-cysteine + N(6)-ubiquitinyl-[acceptor protein]-L-lysine.</text>
        <dbReference type="EC" id="2.3.2.27"/>
    </reaction>
</comment>
<evidence type="ECO:0000256" key="5">
    <source>
        <dbReference type="ARBA" id="ARBA00012483"/>
    </source>
</evidence>
<dbReference type="InterPro" id="IPR003034">
    <property type="entry name" value="SAP_dom"/>
</dbReference>
<dbReference type="SUPFAM" id="SSF57850">
    <property type="entry name" value="RING/U-box"/>
    <property type="match status" value="1"/>
</dbReference>
<feature type="region of interest" description="Disordered" evidence="19">
    <location>
        <begin position="467"/>
        <end position="521"/>
    </location>
</feature>
<comment type="pathway">
    <text evidence="3 18">Protein modification; protein ubiquitination.</text>
</comment>
<proteinExistence type="inferred from homology"/>
<evidence type="ECO:0000256" key="7">
    <source>
        <dbReference type="ARBA" id="ARBA00022679"/>
    </source>
</evidence>
<evidence type="ECO:0000256" key="14">
    <source>
        <dbReference type="ARBA" id="ARBA00023204"/>
    </source>
</evidence>
<evidence type="ECO:0000256" key="1">
    <source>
        <dbReference type="ARBA" id="ARBA00000900"/>
    </source>
</evidence>
<evidence type="ECO:0000256" key="11">
    <source>
        <dbReference type="ARBA" id="ARBA00022786"/>
    </source>
</evidence>
<feature type="region of interest" description="Disordered" evidence="19">
    <location>
        <begin position="101"/>
        <end position="147"/>
    </location>
</feature>
<dbReference type="InterPro" id="IPR017907">
    <property type="entry name" value="Znf_RING_CS"/>
</dbReference>
<comment type="subunit">
    <text evidence="18">Interacts with E2 UBC2, forming a complex with ubiquitin ligase activity.</text>
</comment>
<evidence type="ECO:0000313" key="22">
    <source>
        <dbReference type="EMBL" id="KAK7417052.1"/>
    </source>
</evidence>
<comment type="similarity">
    <text evidence="4 18">Belongs to the RAD18 family.</text>
</comment>
<dbReference type="SMART" id="SM00734">
    <property type="entry name" value="ZnF_Rad18"/>
    <property type="match status" value="1"/>
</dbReference>
<feature type="region of interest" description="Disordered" evidence="19">
    <location>
        <begin position="191"/>
        <end position="231"/>
    </location>
</feature>
<dbReference type="GO" id="GO:0061630">
    <property type="term" value="F:ubiquitin protein ligase activity"/>
    <property type="evidence" value="ECO:0007669"/>
    <property type="project" value="UniProtKB-EC"/>
</dbReference>
<dbReference type="PANTHER" id="PTHR14134:SF2">
    <property type="entry name" value="E3 UBIQUITIN-PROTEIN LIGASE RAD18"/>
    <property type="match status" value="1"/>
</dbReference>
<dbReference type="PROSITE" id="PS50089">
    <property type="entry name" value="ZF_RING_2"/>
    <property type="match status" value="1"/>
</dbReference>
<evidence type="ECO:0000259" key="21">
    <source>
        <dbReference type="PROSITE" id="PS50800"/>
    </source>
</evidence>
<dbReference type="InterPro" id="IPR039577">
    <property type="entry name" value="Rad18"/>
</dbReference>
<evidence type="ECO:0000256" key="10">
    <source>
        <dbReference type="ARBA" id="ARBA00022771"/>
    </source>
</evidence>
<comment type="caution">
    <text evidence="22">The sequence shown here is derived from an EMBL/GenBank/DDBJ whole genome shotgun (WGS) entry which is preliminary data.</text>
</comment>
<dbReference type="InterPro" id="IPR004580">
    <property type="entry name" value="Rad18_fungi"/>
</dbReference>
<keyword evidence="10 17" id="KW-0863">Zinc-finger</keyword>
<keyword evidence="14 18" id="KW-0234">DNA repair</keyword>
<dbReference type="Gene3D" id="3.30.40.10">
    <property type="entry name" value="Zinc/RING finger domain, C3HC4 (zinc finger)"/>
    <property type="match status" value="1"/>
</dbReference>
<evidence type="ECO:0000256" key="18">
    <source>
        <dbReference type="RuleBase" id="RU368093"/>
    </source>
</evidence>
<evidence type="ECO:0000256" key="3">
    <source>
        <dbReference type="ARBA" id="ARBA00004906"/>
    </source>
</evidence>
<dbReference type="Pfam" id="PF13923">
    <property type="entry name" value="zf-C3HC4_2"/>
    <property type="match status" value="1"/>
</dbReference>
<feature type="compositionally biased region" description="Basic and acidic residues" evidence="19">
    <location>
        <begin position="347"/>
        <end position="358"/>
    </location>
</feature>
<feature type="domain" description="RING-type" evidence="20">
    <location>
        <begin position="29"/>
        <end position="67"/>
    </location>
</feature>
<evidence type="ECO:0000256" key="12">
    <source>
        <dbReference type="ARBA" id="ARBA00022833"/>
    </source>
</evidence>
<keyword evidence="15 18" id="KW-0539">Nucleus</keyword>
<comment type="function">
    <text evidence="18">E3 RING-finger protein, member of the UBC2/RAD6 epistasis group. Associates to the E2 ubiquitin conjugating enzyme UBC2/RAD6 to form the UBC2-RAD18 ubiquitin ligase complex involved in postreplicative repair (PRR) of damaged DNA.</text>
</comment>
<keyword evidence="11 18" id="KW-0833">Ubl conjugation pathway</keyword>
<protein>
    <recommendedName>
        <fullName evidence="6 18">Postreplication repair E3 ubiquitin-protein ligase RAD18</fullName>
        <ecNumber evidence="5 18">2.3.2.27</ecNumber>
    </recommendedName>
    <alternativeName>
        <fullName evidence="16 18">RING-type E3 ubiquitin transferase RAD18</fullName>
    </alternativeName>
</protein>
<dbReference type="SMART" id="SM00184">
    <property type="entry name" value="RING"/>
    <property type="match status" value="1"/>
</dbReference>
<comment type="subcellular location">
    <subcellularLocation>
        <location evidence="2 18">Nucleus</location>
    </subcellularLocation>
</comment>
<dbReference type="InterPro" id="IPR006642">
    <property type="entry name" value="Rad18_UBZ4"/>
</dbReference>
<evidence type="ECO:0000256" key="6">
    <source>
        <dbReference type="ARBA" id="ARBA00015551"/>
    </source>
</evidence>
<evidence type="ECO:0000313" key="23">
    <source>
        <dbReference type="Proteomes" id="UP001498476"/>
    </source>
</evidence>
<sequence>MSDADVPDSTDWLSTPLSGLAAVESALRCQVCKDFYKTPVITSCSHTFCSLCIRRALGNDGKCPLCRAPDQELRLRSNWSMEETVEAFVKARAATLNLAHSSGEANSLSKRKAQLDPNEASDAPEGKRLRTSARLRKTRSGAPIMDPTAFEDEEVVEVPDDDEYVPEPEDGLVPCPVCQTRMKDWQVFKHLEGCPGPTPPPKQQRAGESSSGGFGLSQLQRQQTKPVERLPALNYSMLKEQALRKKMSDLGISNQGPRVLLERRHKEWITLWNANCDAARPKKRGELLQDLDVWERTQGGRAPVTGRAVQSAAVIKDKDFDGAAWASKHDSSFKDLITSARKSRLEAKRKAEEAKNESSAEPSPAAPIPTQLNSRVLETSHVEVASTPTTTQSNELNRHYEPVDQFYEPPVHGPQVPESHPYPQAVPNEQWNTHHQIQQSSTPAAWQPTIQTSYPPPQYPPETYAYRANPNGHFASQSQPASTWDDGISHANPPPYTTPGDFTHQGSGTHIWPSGRPNGLP</sequence>
<keyword evidence="9 18" id="KW-0227">DNA damage</keyword>
<evidence type="ECO:0000256" key="2">
    <source>
        <dbReference type="ARBA" id="ARBA00004123"/>
    </source>
</evidence>
<dbReference type="InterPro" id="IPR001841">
    <property type="entry name" value="Znf_RING"/>
</dbReference>
<dbReference type="NCBIfam" id="TIGR00599">
    <property type="entry name" value="rad18"/>
    <property type="match status" value="1"/>
</dbReference>